<dbReference type="EMBL" id="CP003219">
    <property type="protein sequence ID" value="AEW95106.1"/>
    <property type="molecule type" value="Genomic_DNA"/>
</dbReference>
<dbReference type="GO" id="GO:0032259">
    <property type="term" value="P:methylation"/>
    <property type="evidence" value="ECO:0007669"/>
    <property type="project" value="UniProtKB-KW"/>
</dbReference>
<dbReference type="PANTHER" id="PTHR45036">
    <property type="entry name" value="METHYLTRANSFERASE LIKE 7B"/>
    <property type="match status" value="1"/>
</dbReference>
<dbReference type="HOGENOM" id="CLU_037990_7_4_11"/>
<dbReference type="PANTHER" id="PTHR45036:SF1">
    <property type="entry name" value="METHYLTRANSFERASE LIKE 7A"/>
    <property type="match status" value="1"/>
</dbReference>
<keyword evidence="3" id="KW-1185">Reference proteome</keyword>
<dbReference type="CDD" id="cd02440">
    <property type="entry name" value="AdoMet_MTases"/>
    <property type="match status" value="1"/>
</dbReference>
<dbReference type="InterPro" id="IPR013216">
    <property type="entry name" value="Methyltransf_11"/>
</dbReference>
<dbReference type="Proteomes" id="UP000007842">
    <property type="component" value="Chromosome"/>
</dbReference>
<dbReference type="eggNOG" id="COG2226">
    <property type="taxonomic scope" value="Bacteria"/>
</dbReference>
<dbReference type="STRING" id="1003195.SCATT_27350"/>
<feature type="domain" description="Methyltransferase type 11" evidence="1">
    <location>
        <begin position="47"/>
        <end position="141"/>
    </location>
</feature>
<dbReference type="AlphaFoldDB" id="F8K4F1"/>
<dbReference type="InterPro" id="IPR029063">
    <property type="entry name" value="SAM-dependent_MTases_sf"/>
</dbReference>
<evidence type="ECO:0000313" key="2">
    <source>
        <dbReference type="EMBL" id="AEW95106.1"/>
    </source>
</evidence>
<accession>G8X2J0</accession>
<dbReference type="SUPFAM" id="SSF53335">
    <property type="entry name" value="S-adenosyl-L-methionine-dependent methyltransferases"/>
    <property type="match status" value="1"/>
</dbReference>
<dbReference type="PATRIC" id="fig|1003195.11.peg.4239"/>
<keyword evidence="2" id="KW-0830">Ubiquinone</keyword>
<dbReference type="GO" id="GO:0008757">
    <property type="term" value="F:S-adenosylmethionine-dependent methyltransferase activity"/>
    <property type="evidence" value="ECO:0007669"/>
    <property type="project" value="InterPro"/>
</dbReference>
<dbReference type="KEGG" id="scy:SCATT_27350"/>
<dbReference type="KEGG" id="sct:SCAT_2747"/>
<dbReference type="InterPro" id="IPR052356">
    <property type="entry name" value="Thiol_S-MT"/>
</dbReference>
<dbReference type="Pfam" id="PF08241">
    <property type="entry name" value="Methyltransf_11"/>
    <property type="match status" value="1"/>
</dbReference>
<organism evidence="2 3">
    <name type="scientific">Streptantibioticus cattleyicolor (strain ATCC 35852 / DSM 46488 / JCM 4925 / NBRC 14057 / NRRL 8057)</name>
    <name type="common">Streptomyces cattleya</name>
    <dbReference type="NCBI Taxonomy" id="1003195"/>
    <lineage>
        <taxon>Bacteria</taxon>
        <taxon>Bacillati</taxon>
        <taxon>Actinomycetota</taxon>
        <taxon>Actinomycetes</taxon>
        <taxon>Kitasatosporales</taxon>
        <taxon>Streptomycetaceae</taxon>
        <taxon>Streptantibioticus</taxon>
    </lineage>
</organism>
<evidence type="ECO:0000259" key="1">
    <source>
        <dbReference type="Pfam" id="PF08241"/>
    </source>
</evidence>
<keyword evidence="2" id="KW-0489">Methyltransferase</keyword>
<gene>
    <name evidence="2" type="ordered locus">SCATT_27350</name>
</gene>
<protein>
    <submittedName>
        <fullName evidence="2">Methylase involved in ubiquinone/menaquinone biosynthesis</fullName>
    </submittedName>
</protein>
<reference evidence="3" key="1">
    <citation type="submission" date="2011-12" db="EMBL/GenBank/DDBJ databases">
        <title>Complete genome sequence of Streptomyces cattleya strain DSM 46488.</title>
        <authorList>
            <person name="Ou H.-Y."/>
            <person name="Li P."/>
            <person name="Zhao C."/>
            <person name="O'Hagan D."/>
            <person name="Deng Z."/>
        </authorList>
    </citation>
    <scope>NUCLEOTIDE SEQUENCE [LARGE SCALE GENOMIC DNA]</scope>
    <source>
        <strain evidence="3">ATCC 35852 / DSM 46488 / JCM 4925 / NBRC 14057 / NRRL 8057</strain>
    </source>
</reference>
<evidence type="ECO:0000313" key="3">
    <source>
        <dbReference type="Proteomes" id="UP000007842"/>
    </source>
</evidence>
<proteinExistence type="predicted"/>
<dbReference type="Gene3D" id="3.40.50.150">
    <property type="entry name" value="Vaccinia Virus protein VP39"/>
    <property type="match status" value="1"/>
</dbReference>
<accession>F8K4F1</accession>
<dbReference type="RefSeq" id="WP_014143484.1">
    <property type="nucleotide sequence ID" value="NC_016111.1"/>
</dbReference>
<keyword evidence="2" id="KW-0808">Transferase</keyword>
<name>F8K4F1_STREN</name>
<sequence length="214" mass="22354">MPTGPAAQSRVERRFAAWYDRMNAGVERRWAGARRAALVAGLTGRVLDLGAGTGANLPHFRAAGQVSAVEPSAAMRERLTAKLGRAHVPVQVVDAAAEVLPFPDGYFDAVVCTLVLCTVPDQARALAEIRRVLRPGGQLAFLEHVRATGAAARAQDLLAPLVHYLGAGCHPNCDTLAALAAAGFTVQAVETFKPVPRIPLIAPFVAGTAVAPPG</sequence>
<dbReference type="OrthoDB" id="65624at2"/>